<comment type="caution">
    <text evidence="3">The sequence shown here is derived from an EMBL/GenBank/DDBJ whole genome shotgun (WGS) entry which is preliminary data.</text>
</comment>
<dbReference type="PANTHER" id="PTHR21450">
    <property type="entry name" value="PROTEIN ALTERED PHOSPHATE STARVATION RESPONSE 1"/>
    <property type="match status" value="1"/>
</dbReference>
<name>A0A1Q3BIT5_CEPFO</name>
<evidence type="ECO:0000259" key="2">
    <source>
        <dbReference type="Pfam" id="PF04783"/>
    </source>
</evidence>
<dbReference type="STRING" id="3775.A0A1Q3BIT5"/>
<evidence type="ECO:0000256" key="1">
    <source>
        <dbReference type="SAM" id="MobiDB-lite"/>
    </source>
</evidence>
<evidence type="ECO:0000313" key="4">
    <source>
        <dbReference type="Proteomes" id="UP000187406"/>
    </source>
</evidence>
<accession>A0A1Q3BIT5</accession>
<proteinExistence type="predicted"/>
<dbReference type="OrthoDB" id="1919226at2759"/>
<organism evidence="3 4">
    <name type="scientific">Cephalotus follicularis</name>
    <name type="common">Albany pitcher plant</name>
    <dbReference type="NCBI Taxonomy" id="3775"/>
    <lineage>
        <taxon>Eukaryota</taxon>
        <taxon>Viridiplantae</taxon>
        <taxon>Streptophyta</taxon>
        <taxon>Embryophyta</taxon>
        <taxon>Tracheophyta</taxon>
        <taxon>Spermatophyta</taxon>
        <taxon>Magnoliopsida</taxon>
        <taxon>eudicotyledons</taxon>
        <taxon>Gunneridae</taxon>
        <taxon>Pentapetalae</taxon>
        <taxon>rosids</taxon>
        <taxon>fabids</taxon>
        <taxon>Oxalidales</taxon>
        <taxon>Cephalotaceae</taxon>
        <taxon>Cephalotus</taxon>
    </lineage>
</organism>
<reference evidence="4" key="1">
    <citation type="submission" date="2016-04" db="EMBL/GenBank/DDBJ databases">
        <title>Cephalotus genome sequencing.</title>
        <authorList>
            <person name="Fukushima K."/>
            <person name="Hasebe M."/>
            <person name="Fang X."/>
        </authorList>
    </citation>
    <scope>NUCLEOTIDE SEQUENCE [LARGE SCALE GENOMIC DNA]</scope>
    <source>
        <strain evidence="4">cv. St1</strain>
    </source>
</reference>
<dbReference type="Proteomes" id="UP000187406">
    <property type="component" value="Unassembled WGS sequence"/>
</dbReference>
<dbReference type="Pfam" id="PF04783">
    <property type="entry name" value="DUF630"/>
    <property type="match status" value="1"/>
</dbReference>
<feature type="domain" description="DUF630" evidence="2">
    <location>
        <begin position="1"/>
        <end position="50"/>
    </location>
</feature>
<gene>
    <name evidence="3" type="ORF">CFOL_v3_11332</name>
</gene>
<dbReference type="InParanoid" id="A0A1Q3BIT5"/>
<dbReference type="AlphaFoldDB" id="A0A1Q3BIT5"/>
<protein>
    <submittedName>
        <fullName evidence="3">DUF630 domain-containing protein</fullName>
    </submittedName>
</protein>
<sequence length="264" mass="29303">MGCNGSKIDELPLVTLCRQRRDLIKAASHVAYFHSLRQVGEAITKFADKDLFIISPDSPLLSLPPNKKKKRPLTSSSDTSISHSIRDDDDRDGSHLDLSSDSEPESKGSGGHIYIHDNPPVEEEEEEQGPPPPVVPYYGYGYNYPQGNGNYGISYSNMYYMKRSSTLVKTFVYEECERYGYQHANGFYPEPAYEFLGYLAYPPNAVSGGFFGFSSLMDSSARQQQPNMAVPPSPPKVSAWDFLNLFDRFDSGSNNGGGVGGYYP</sequence>
<dbReference type="PANTHER" id="PTHR21450:SF2">
    <property type="entry name" value="FAMILY PROTEIN, PUTATIVE (DUF630 AND DUF632)-RELATED"/>
    <property type="match status" value="1"/>
</dbReference>
<feature type="compositionally biased region" description="Low complexity" evidence="1">
    <location>
        <begin position="73"/>
        <end position="83"/>
    </location>
</feature>
<feature type="compositionally biased region" description="Basic and acidic residues" evidence="1">
    <location>
        <begin position="84"/>
        <end position="95"/>
    </location>
</feature>
<dbReference type="EMBL" id="BDDD01000589">
    <property type="protein sequence ID" value="GAV67828.1"/>
    <property type="molecule type" value="Genomic_DNA"/>
</dbReference>
<dbReference type="InterPro" id="IPR006868">
    <property type="entry name" value="DUF630"/>
</dbReference>
<keyword evidence="4" id="KW-1185">Reference proteome</keyword>
<evidence type="ECO:0000313" key="3">
    <source>
        <dbReference type="EMBL" id="GAV67828.1"/>
    </source>
</evidence>
<feature type="region of interest" description="Disordered" evidence="1">
    <location>
        <begin position="63"/>
        <end position="134"/>
    </location>
</feature>